<proteinExistence type="predicted"/>
<organism evidence="9 10">
    <name type="scientific">Frankliniella fusca</name>
    <dbReference type="NCBI Taxonomy" id="407009"/>
    <lineage>
        <taxon>Eukaryota</taxon>
        <taxon>Metazoa</taxon>
        <taxon>Ecdysozoa</taxon>
        <taxon>Arthropoda</taxon>
        <taxon>Hexapoda</taxon>
        <taxon>Insecta</taxon>
        <taxon>Pterygota</taxon>
        <taxon>Neoptera</taxon>
        <taxon>Paraneoptera</taxon>
        <taxon>Thysanoptera</taxon>
        <taxon>Terebrantia</taxon>
        <taxon>Thripoidea</taxon>
        <taxon>Thripidae</taxon>
        <taxon>Frankliniella</taxon>
    </lineage>
</organism>
<dbReference type="Pfam" id="PF06916">
    <property type="entry name" value="FAM210A-B_dom"/>
    <property type="match status" value="1"/>
</dbReference>
<keyword evidence="2 7" id="KW-0812">Transmembrane</keyword>
<reference evidence="9" key="1">
    <citation type="submission" date="2021-07" db="EMBL/GenBank/DDBJ databases">
        <authorList>
            <person name="Catto M.A."/>
            <person name="Jacobson A."/>
            <person name="Kennedy G."/>
            <person name="Labadie P."/>
            <person name="Hunt B.G."/>
            <person name="Srinivasan R."/>
        </authorList>
    </citation>
    <scope>NUCLEOTIDE SEQUENCE</scope>
    <source>
        <strain evidence="9">PL_HMW_Pooled</strain>
        <tissue evidence="9">Head</tissue>
    </source>
</reference>
<feature type="region of interest" description="Disordered" evidence="6">
    <location>
        <begin position="76"/>
        <end position="110"/>
    </location>
</feature>
<name>A0AAE1HD76_9NEOP</name>
<dbReference type="AlphaFoldDB" id="A0AAE1HD76"/>
<reference evidence="9" key="2">
    <citation type="journal article" date="2023" name="BMC Genomics">
        <title>Pest status, molecular evolution, and epigenetic factors derived from the genome assembly of Frankliniella fusca, a thysanopteran phytovirus vector.</title>
        <authorList>
            <person name="Catto M.A."/>
            <person name="Labadie P.E."/>
            <person name="Jacobson A.L."/>
            <person name="Kennedy G.G."/>
            <person name="Srinivasan R."/>
            <person name="Hunt B.G."/>
        </authorList>
    </citation>
    <scope>NUCLEOTIDE SEQUENCE</scope>
    <source>
        <strain evidence="9">PL_HMW_Pooled</strain>
    </source>
</reference>
<keyword evidence="3 7" id="KW-1133">Transmembrane helix</keyword>
<sequence length="252" mass="28684">MASSRLIHLMRPTFHPDVFMMRCKRVLSSVPSCSSLYFDRRSCGSFHSGRILPLISENQSLGAFSQFYRNYASNLKDKQSSDPASLSSKSDASKPPSPNLDSPETKSAEDADEIEQFQKLSLYQRLKAMYRDYWYVIVPVHVSTSIVWFGCFYYAASSGIDIIAILESLHFSERVISIMSNSGAGYVAVAYALYKIFTPLRYTVTIGGTTFAIKFLKHRGLIKPRRPIKEAKEKMQEKLSAMKLKREKEKER</sequence>
<dbReference type="EMBL" id="JAHWGI010000970">
    <property type="protein sequence ID" value="KAK3919119.1"/>
    <property type="molecule type" value="Genomic_DNA"/>
</dbReference>
<accession>A0AAE1HD76</accession>
<protein>
    <submittedName>
        <fullName evidence="9">Protein FAM210A</fullName>
    </submittedName>
</protein>
<evidence type="ECO:0000256" key="6">
    <source>
        <dbReference type="SAM" id="MobiDB-lite"/>
    </source>
</evidence>
<evidence type="ECO:0000256" key="2">
    <source>
        <dbReference type="ARBA" id="ARBA00022692"/>
    </source>
</evidence>
<dbReference type="InterPro" id="IPR045866">
    <property type="entry name" value="FAM210A/B-like"/>
</dbReference>
<evidence type="ECO:0000256" key="1">
    <source>
        <dbReference type="ARBA" id="ARBA00004167"/>
    </source>
</evidence>
<gene>
    <name evidence="9" type="ORF">KUF71_008268</name>
</gene>
<keyword evidence="4" id="KW-0175">Coiled coil</keyword>
<feature type="transmembrane region" description="Helical" evidence="7">
    <location>
        <begin position="133"/>
        <end position="155"/>
    </location>
</feature>
<feature type="compositionally biased region" description="Low complexity" evidence="6">
    <location>
        <begin position="81"/>
        <end position="94"/>
    </location>
</feature>
<keyword evidence="10" id="KW-1185">Reference proteome</keyword>
<dbReference type="InterPro" id="IPR009688">
    <property type="entry name" value="FAM210A/B-like_dom"/>
</dbReference>
<evidence type="ECO:0000256" key="3">
    <source>
        <dbReference type="ARBA" id="ARBA00022989"/>
    </source>
</evidence>
<dbReference type="PANTHER" id="PTHR21377:SF1">
    <property type="entry name" value="PROTEIN FAM210A"/>
    <property type="match status" value="1"/>
</dbReference>
<feature type="domain" description="DUF1279" evidence="8">
    <location>
        <begin position="124"/>
        <end position="210"/>
    </location>
</feature>
<evidence type="ECO:0000256" key="5">
    <source>
        <dbReference type="ARBA" id="ARBA00023136"/>
    </source>
</evidence>
<feature type="transmembrane region" description="Helical" evidence="7">
    <location>
        <begin position="175"/>
        <end position="194"/>
    </location>
</feature>
<keyword evidence="5 7" id="KW-0472">Membrane</keyword>
<evidence type="ECO:0000313" key="9">
    <source>
        <dbReference type="EMBL" id="KAK3919119.1"/>
    </source>
</evidence>
<dbReference type="PANTHER" id="PTHR21377">
    <property type="entry name" value="PROTEIN FAM210B, MITOCHONDRIAL"/>
    <property type="match status" value="1"/>
</dbReference>
<evidence type="ECO:0000256" key="4">
    <source>
        <dbReference type="ARBA" id="ARBA00023054"/>
    </source>
</evidence>
<comment type="caution">
    <text evidence="9">The sequence shown here is derived from an EMBL/GenBank/DDBJ whole genome shotgun (WGS) entry which is preliminary data.</text>
</comment>
<evidence type="ECO:0000313" key="10">
    <source>
        <dbReference type="Proteomes" id="UP001219518"/>
    </source>
</evidence>
<evidence type="ECO:0000259" key="8">
    <source>
        <dbReference type="Pfam" id="PF06916"/>
    </source>
</evidence>
<evidence type="ECO:0000256" key="7">
    <source>
        <dbReference type="SAM" id="Phobius"/>
    </source>
</evidence>
<comment type="subcellular location">
    <subcellularLocation>
        <location evidence="1">Membrane</location>
        <topology evidence="1">Single-pass membrane protein</topology>
    </subcellularLocation>
</comment>
<dbReference type="GO" id="GO:0016020">
    <property type="term" value="C:membrane"/>
    <property type="evidence" value="ECO:0007669"/>
    <property type="project" value="UniProtKB-SubCell"/>
</dbReference>
<dbReference type="Proteomes" id="UP001219518">
    <property type="component" value="Unassembled WGS sequence"/>
</dbReference>
<dbReference type="GO" id="GO:0005739">
    <property type="term" value="C:mitochondrion"/>
    <property type="evidence" value="ECO:0007669"/>
    <property type="project" value="TreeGrafter"/>
</dbReference>